<dbReference type="OrthoDB" id="4173905at2759"/>
<reference evidence="4 5" key="1">
    <citation type="journal article" date="2016" name="G3 (Bethesda)">
        <title>First Draft Assembly and Annotation of the Genome of a California Endemic Oak Quercus lobata Nee (Fagaceae).</title>
        <authorList>
            <person name="Sork V.L."/>
            <person name="Fitz-Gibbon S.T."/>
            <person name="Puiu D."/>
            <person name="Crepeau M."/>
            <person name="Gugger P.F."/>
            <person name="Sherman R."/>
            <person name="Stevens K."/>
            <person name="Langley C.H."/>
            <person name="Pellegrini M."/>
            <person name="Salzberg S.L."/>
        </authorList>
    </citation>
    <scope>NUCLEOTIDE SEQUENCE [LARGE SCALE GENOMIC DNA]</scope>
    <source>
        <strain evidence="4 5">cv. SW786</strain>
    </source>
</reference>
<name>A0A7N2LZX5_QUELO</name>
<dbReference type="Proteomes" id="UP000594261">
    <property type="component" value="Chromosome 6"/>
</dbReference>
<comment type="similarity">
    <text evidence="1 3">Belongs to the UPP synthase family.</text>
</comment>
<dbReference type="NCBIfam" id="TIGR00055">
    <property type="entry name" value="uppS"/>
    <property type="match status" value="1"/>
</dbReference>
<dbReference type="Gramene" id="QL06p052851:mrna">
    <property type="protein sequence ID" value="QL06p052851:mrna:CDS:1"/>
    <property type="gene ID" value="QL06p052851"/>
</dbReference>
<dbReference type="CDD" id="cd00475">
    <property type="entry name" value="Cis_IPPS"/>
    <property type="match status" value="1"/>
</dbReference>
<dbReference type="GO" id="GO:0005783">
    <property type="term" value="C:endoplasmic reticulum"/>
    <property type="evidence" value="ECO:0007669"/>
    <property type="project" value="TreeGrafter"/>
</dbReference>
<dbReference type="AlphaFoldDB" id="A0A7N2LZX5"/>
<dbReference type="Pfam" id="PF01255">
    <property type="entry name" value="Prenyltransf"/>
    <property type="match status" value="1"/>
</dbReference>
<protein>
    <recommendedName>
        <fullName evidence="3">Alkyl transferase</fullName>
        <ecNumber evidence="3">2.5.1.-</ecNumber>
    </recommendedName>
</protein>
<dbReference type="GO" id="GO:0045547">
    <property type="term" value="F:ditrans,polycis-polyprenyl diphosphate synthase [(2E,6E)-farnesyl diphosphate specific] activity"/>
    <property type="evidence" value="ECO:0007669"/>
    <property type="project" value="TreeGrafter"/>
</dbReference>
<dbReference type="OMA" id="SACEHTI"/>
<evidence type="ECO:0000313" key="5">
    <source>
        <dbReference type="Proteomes" id="UP000594261"/>
    </source>
</evidence>
<dbReference type="GO" id="GO:0016094">
    <property type="term" value="P:polyprenol biosynthetic process"/>
    <property type="evidence" value="ECO:0007669"/>
    <property type="project" value="TreeGrafter"/>
</dbReference>
<dbReference type="Gene3D" id="3.40.1180.10">
    <property type="entry name" value="Decaprenyl diphosphate synthase-like"/>
    <property type="match status" value="1"/>
</dbReference>
<dbReference type="InterPro" id="IPR018520">
    <property type="entry name" value="UPP_synth-like_CS"/>
</dbReference>
<reference evidence="4" key="2">
    <citation type="submission" date="2021-01" db="UniProtKB">
        <authorList>
            <consortium name="EnsemblPlants"/>
        </authorList>
    </citation>
    <scope>IDENTIFICATION</scope>
</reference>
<dbReference type="EMBL" id="LRBV02000006">
    <property type="status" value="NOT_ANNOTATED_CDS"/>
    <property type="molecule type" value="Genomic_DNA"/>
</dbReference>
<dbReference type="EnsemblPlants" id="QL06p052851:mrna">
    <property type="protein sequence ID" value="QL06p052851:mrna:CDS:1"/>
    <property type="gene ID" value="QL06p052851"/>
</dbReference>
<dbReference type="GeneID" id="115994913"/>
<dbReference type="InterPro" id="IPR036424">
    <property type="entry name" value="UPP_synth-like_sf"/>
</dbReference>
<organism evidence="4 5">
    <name type="scientific">Quercus lobata</name>
    <name type="common">Valley oak</name>
    <dbReference type="NCBI Taxonomy" id="97700"/>
    <lineage>
        <taxon>Eukaryota</taxon>
        <taxon>Viridiplantae</taxon>
        <taxon>Streptophyta</taxon>
        <taxon>Embryophyta</taxon>
        <taxon>Tracheophyta</taxon>
        <taxon>Spermatophyta</taxon>
        <taxon>Magnoliopsida</taxon>
        <taxon>eudicotyledons</taxon>
        <taxon>Gunneridae</taxon>
        <taxon>Pentapetalae</taxon>
        <taxon>rosids</taxon>
        <taxon>fabids</taxon>
        <taxon>Fagales</taxon>
        <taxon>Fagaceae</taxon>
        <taxon>Quercus</taxon>
    </lineage>
</organism>
<keyword evidence="5" id="KW-1185">Reference proteome</keyword>
<evidence type="ECO:0000256" key="3">
    <source>
        <dbReference type="RuleBase" id="RU363018"/>
    </source>
</evidence>
<evidence type="ECO:0000313" key="4">
    <source>
        <dbReference type="EnsemblPlants" id="QL06p052851:mrna:CDS:1"/>
    </source>
</evidence>
<evidence type="ECO:0000256" key="1">
    <source>
        <dbReference type="ARBA" id="ARBA00005432"/>
    </source>
</evidence>
<gene>
    <name evidence="4" type="primary">LOC115994913</name>
</gene>
<accession>A0A7N2LZX5</accession>
<sequence length="365" mass="41205">MERDRGDSANQFFGGLGSFLRKCIFRILSMGPIPNHIAFIMDGNRRYAKKQGMEEGAGHKSGFLALMKILRYCYELGVKYLTVYAFSIENFKRKPEEVQCLMDLMLEKIGELLKEESVVNQYGIRLYFIGNLKLLSEPVRVAAEKAMAATAKNTKTVLLICVAYTSYDEIVHAVQESCEEKRNEIETLYASKVSNGVTEVVEEGEINGTTEHDVQGSCEKSLSESQALDTTRACNGVIGVEKKKGVTLHAVQGSCEDKWDEATSRTSNGVTEGVADGKKKQWMHPTIKLVDIEKNMYMGVAPDPEILIRTSGENRLSNFLLWQTTNCPLYSPSALWPEIGLWHLIWAVLNFQQSHYYFEKKRKQL</sequence>
<dbReference type="SUPFAM" id="SSF64005">
    <property type="entry name" value="Undecaprenyl diphosphate synthase"/>
    <property type="match status" value="2"/>
</dbReference>
<dbReference type="PROSITE" id="PS01066">
    <property type="entry name" value="UPP_SYNTHASE"/>
    <property type="match status" value="1"/>
</dbReference>
<dbReference type="PANTHER" id="PTHR10291">
    <property type="entry name" value="DEHYDRODOLICHYL DIPHOSPHATE SYNTHASE FAMILY MEMBER"/>
    <property type="match status" value="1"/>
</dbReference>
<evidence type="ECO:0000256" key="2">
    <source>
        <dbReference type="ARBA" id="ARBA00022679"/>
    </source>
</evidence>
<dbReference type="InterPro" id="IPR001441">
    <property type="entry name" value="UPP_synth-like"/>
</dbReference>
<dbReference type="HAMAP" id="MF_01139">
    <property type="entry name" value="ISPT"/>
    <property type="match status" value="1"/>
</dbReference>
<dbReference type="RefSeq" id="XP_030975111.1">
    <property type="nucleotide sequence ID" value="XM_031119251.1"/>
</dbReference>
<dbReference type="EC" id="2.5.1.-" evidence="3"/>
<dbReference type="KEGG" id="qlo:115994913"/>
<dbReference type="PANTHER" id="PTHR10291:SF43">
    <property type="entry name" value="DEHYDRODOLICHYL DIPHOSPHATE SYNTHASE COMPLEX SUBUNIT DHDDS"/>
    <property type="match status" value="1"/>
</dbReference>
<dbReference type="InParanoid" id="A0A7N2LZX5"/>
<keyword evidence="2 3" id="KW-0808">Transferase</keyword>
<proteinExistence type="inferred from homology"/>